<keyword evidence="6 9" id="KW-0057">Aromatic amino acid biosynthesis</keyword>
<dbReference type="InterPro" id="IPR000312">
    <property type="entry name" value="Glycosyl_Trfase_fam3"/>
</dbReference>
<comment type="catalytic activity">
    <reaction evidence="7 9">
        <text>N-(5-phospho-beta-D-ribosyl)anthranilate + diphosphate = 5-phospho-alpha-D-ribose 1-diphosphate + anthranilate</text>
        <dbReference type="Rhea" id="RHEA:11768"/>
        <dbReference type="ChEBI" id="CHEBI:16567"/>
        <dbReference type="ChEBI" id="CHEBI:18277"/>
        <dbReference type="ChEBI" id="CHEBI:33019"/>
        <dbReference type="ChEBI" id="CHEBI:58017"/>
        <dbReference type="EC" id="2.4.2.18"/>
    </reaction>
</comment>
<comment type="pathway">
    <text evidence="1 9">Amino-acid biosynthesis; L-tryptophan biosynthesis; L-tryptophan from chorismate: step 2/5.</text>
</comment>
<evidence type="ECO:0000313" key="12">
    <source>
        <dbReference type="EMBL" id="HGZ41893.1"/>
    </source>
</evidence>
<feature type="binding site" evidence="9">
    <location>
        <begin position="83"/>
        <end position="84"/>
    </location>
    <ligand>
        <name>5-phospho-alpha-D-ribose 1-diphosphate</name>
        <dbReference type="ChEBI" id="CHEBI:58017"/>
    </ligand>
</feature>
<organism evidence="12">
    <name type="scientific">Eiseniibacteriota bacterium</name>
    <dbReference type="NCBI Taxonomy" id="2212470"/>
    <lineage>
        <taxon>Bacteria</taxon>
        <taxon>Candidatus Eiseniibacteriota</taxon>
    </lineage>
</organism>
<evidence type="ECO:0000256" key="7">
    <source>
        <dbReference type="ARBA" id="ARBA00052328"/>
    </source>
</evidence>
<keyword evidence="4 9" id="KW-0808">Transferase</keyword>
<evidence type="ECO:0000256" key="1">
    <source>
        <dbReference type="ARBA" id="ARBA00004907"/>
    </source>
</evidence>
<feature type="binding site" evidence="9">
    <location>
        <position position="92"/>
    </location>
    <ligand>
        <name>Mg(2+)</name>
        <dbReference type="ChEBI" id="CHEBI:18420"/>
        <label>1</label>
    </ligand>
</feature>
<dbReference type="Gene3D" id="3.40.1030.10">
    <property type="entry name" value="Nucleoside phosphorylase/phosphoribosyltransferase catalytic domain"/>
    <property type="match status" value="1"/>
</dbReference>
<dbReference type="UniPathway" id="UPA00035">
    <property type="reaction ID" value="UER00041"/>
</dbReference>
<dbReference type="GO" id="GO:0000162">
    <property type="term" value="P:L-tryptophan biosynthetic process"/>
    <property type="evidence" value="ECO:0007669"/>
    <property type="project" value="UniProtKB-UniRule"/>
</dbReference>
<dbReference type="GO" id="GO:0004048">
    <property type="term" value="F:anthranilate phosphoribosyltransferase activity"/>
    <property type="evidence" value="ECO:0007669"/>
    <property type="project" value="UniProtKB-UniRule"/>
</dbReference>
<evidence type="ECO:0000259" key="10">
    <source>
        <dbReference type="Pfam" id="PF00591"/>
    </source>
</evidence>
<feature type="binding site" evidence="9">
    <location>
        <position position="120"/>
    </location>
    <ligand>
        <name>5-phospho-alpha-D-ribose 1-diphosphate</name>
        <dbReference type="ChEBI" id="CHEBI:58017"/>
    </ligand>
</feature>
<feature type="binding site" evidence="9">
    <location>
        <position position="88"/>
    </location>
    <ligand>
        <name>5-phospho-alpha-D-ribose 1-diphosphate</name>
        <dbReference type="ChEBI" id="CHEBI:58017"/>
    </ligand>
</feature>
<comment type="similarity">
    <text evidence="9">Belongs to the anthranilate phosphoribosyltransferase family.</text>
</comment>
<evidence type="ECO:0000256" key="4">
    <source>
        <dbReference type="ARBA" id="ARBA00022679"/>
    </source>
</evidence>
<comment type="function">
    <text evidence="9">Catalyzes the transfer of the phosphoribosyl group of 5-phosphorylribose-1-pyrophosphate (PRPP) to anthranilate to yield N-(5'-phosphoribosyl)-anthranilate (PRA).</text>
</comment>
<dbReference type="Pfam" id="PF02885">
    <property type="entry name" value="Glycos_trans_3N"/>
    <property type="match status" value="1"/>
</dbReference>
<evidence type="ECO:0000256" key="3">
    <source>
        <dbReference type="ARBA" id="ARBA00022676"/>
    </source>
</evidence>
<comment type="caution">
    <text evidence="12">The sequence shown here is derived from an EMBL/GenBank/DDBJ whole genome shotgun (WGS) entry which is preliminary data.</text>
</comment>
<proteinExistence type="inferred from homology"/>
<feature type="binding site" evidence="9">
    <location>
        <position position="226"/>
    </location>
    <ligand>
        <name>Mg(2+)</name>
        <dbReference type="ChEBI" id="CHEBI:18420"/>
        <label>1</label>
    </ligand>
</feature>
<dbReference type="InterPro" id="IPR005940">
    <property type="entry name" value="Anthranilate_Pribosyl_Tfrase"/>
</dbReference>
<protein>
    <recommendedName>
        <fullName evidence="9">Anthranilate phosphoribosyltransferase</fullName>
        <ecNumber evidence="9">2.4.2.18</ecNumber>
    </recommendedName>
</protein>
<keyword evidence="2 9" id="KW-0028">Amino-acid biosynthesis</keyword>
<dbReference type="EMBL" id="DSQF01000002">
    <property type="protein sequence ID" value="HGZ41893.1"/>
    <property type="molecule type" value="Genomic_DNA"/>
</dbReference>
<dbReference type="SUPFAM" id="SSF52418">
    <property type="entry name" value="Nucleoside phosphorylase/phosphoribosyltransferase catalytic domain"/>
    <property type="match status" value="1"/>
</dbReference>
<feature type="binding site" evidence="9">
    <location>
        <position position="225"/>
    </location>
    <ligand>
        <name>Mg(2+)</name>
        <dbReference type="ChEBI" id="CHEBI:18420"/>
        <label>2</label>
    </ligand>
</feature>
<dbReference type="InterPro" id="IPR035902">
    <property type="entry name" value="Nuc_phospho_transferase"/>
</dbReference>
<feature type="binding site" evidence="9">
    <location>
        <position position="226"/>
    </location>
    <ligand>
        <name>Mg(2+)</name>
        <dbReference type="ChEBI" id="CHEBI:18420"/>
        <label>2</label>
    </ligand>
</feature>
<dbReference type="PANTHER" id="PTHR43285:SF2">
    <property type="entry name" value="ANTHRANILATE PHOSPHORIBOSYLTRANSFERASE"/>
    <property type="match status" value="1"/>
</dbReference>
<feature type="binding site" evidence="9">
    <location>
        <position position="166"/>
    </location>
    <ligand>
        <name>anthranilate</name>
        <dbReference type="ChEBI" id="CHEBI:16567"/>
        <label>2</label>
    </ligand>
</feature>
<dbReference type="PANTHER" id="PTHR43285">
    <property type="entry name" value="ANTHRANILATE PHOSPHORIBOSYLTRANSFERASE"/>
    <property type="match status" value="1"/>
</dbReference>
<feature type="binding site" evidence="9">
    <location>
        <position position="111"/>
    </location>
    <ligand>
        <name>anthranilate</name>
        <dbReference type="ChEBI" id="CHEBI:16567"/>
        <label>1</label>
    </ligand>
</feature>
<evidence type="ECO:0000259" key="11">
    <source>
        <dbReference type="Pfam" id="PF02885"/>
    </source>
</evidence>
<comment type="subunit">
    <text evidence="9">Homodimer.</text>
</comment>
<reference evidence="12" key="1">
    <citation type="journal article" date="2020" name="mSystems">
        <title>Genome- and Community-Level Interaction Insights into Carbon Utilization and Element Cycling Functions of Hydrothermarchaeota in Hydrothermal Sediment.</title>
        <authorList>
            <person name="Zhou Z."/>
            <person name="Liu Y."/>
            <person name="Xu W."/>
            <person name="Pan J."/>
            <person name="Luo Z.H."/>
            <person name="Li M."/>
        </authorList>
    </citation>
    <scope>NUCLEOTIDE SEQUENCE [LARGE SCALE GENOMIC DNA]</scope>
    <source>
        <strain evidence="12">SpSt-381</strain>
    </source>
</reference>
<dbReference type="AlphaFoldDB" id="A0A832HZU6"/>
<dbReference type="InterPro" id="IPR017459">
    <property type="entry name" value="Glycosyl_Trfase_fam3_N_dom"/>
</dbReference>
<dbReference type="Gene3D" id="1.20.970.10">
    <property type="entry name" value="Transferase, Pyrimidine Nucleoside Phosphorylase, Chain C"/>
    <property type="match status" value="1"/>
</dbReference>
<accession>A0A832HZU6</accession>
<dbReference type="GO" id="GO:0005829">
    <property type="term" value="C:cytosol"/>
    <property type="evidence" value="ECO:0007669"/>
    <property type="project" value="TreeGrafter"/>
</dbReference>
<evidence type="ECO:0000256" key="6">
    <source>
        <dbReference type="ARBA" id="ARBA00023141"/>
    </source>
</evidence>
<comment type="cofactor">
    <cofactor evidence="9">
        <name>Mg(2+)</name>
        <dbReference type="ChEBI" id="CHEBI:18420"/>
    </cofactor>
    <text evidence="9">Binds 2 magnesium ions per monomer.</text>
</comment>
<dbReference type="HAMAP" id="MF_00211">
    <property type="entry name" value="TrpD"/>
    <property type="match status" value="1"/>
</dbReference>
<feature type="binding site" evidence="9">
    <location>
        <begin position="108"/>
        <end position="116"/>
    </location>
    <ligand>
        <name>5-phospho-alpha-D-ribose 1-diphosphate</name>
        <dbReference type="ChEBI" id="CHEBI:58017"/>
    </ligand>
</feature>
<name>A0A832HZU6_UNCEI</name>
<feature type="domain" description="Glycosyl transferase family 3 N-terminal" evidence="11">
    <location>
        <begin position="4"/>
        <end position="64"/>
    </location>
</feature>
<gene>
    <name evidence="9 12" type="primary">trpD</name>
    <name evidence="12" type="ORF">ENR23_00435</name>
</gene>
<feature type="domain" description="Glycosyl transferase family 3" evidence="10">
    <location>
        <begin position="73"/>
        <end position="323"/>
    </location>
</feature>
<feature type="binding site" evidence="9">
    <location>
        <position position="80"/>
    </location>
    <ligand>
        <name>5-phospho-alpha-D-ribose 1-diphosphate</name>
        <dbReference type="ChEBI" id="CHEBI:58017"/>
    </ligand>
</feature>
<keyword evidence="3 9" id="KW-0328">Glycosyltransferase</keyword>
<dbReference type="NCBIfam" id="TIGR01245">
    <property type="entry name" value="trpD"/>
    <property type="match status" value="1"/>
</dbReference>
<evidence type="ECO:0000256" key="8">
    <source>
        <dbReference type="ARBA" id="ARBA00061188"/>
    </source>
</evidence>
<feature type="binding site" evidence="9">
    <location>
        <position position="80"/>
    </location>
    <ligand>
        <name>anthranilate</name>
        <dbReference type="ChEBI" id="CHEBI:16567"/>
        <label>1</label>
    </ligand>
</feature>
<dbReference type="GO" id="GO:0000287">
    <property type="term" value="F:magnesium ion binding"/>
    <property type="evidence" value="ECO:0007669"/>
    <property type="project" value="UniProtKB-UniRule"/>
</dbReference>
<feature type="binding site" evidence="9">
    <location>
        <begin position="90"/>
        <end position="93"/>
    </location>
    <ligand>
        <name>5-phospho-alpha-D-ribose 1-diphosphate</name>
        <dbReference type="ChEBI" id="CHEBI:58017"/>
    </ligand>
</feature>
<dbReference type="FunFam" id="3.40.1030.10:FF:000002">
    <property type="entry name" value="Anthranilate phosphoribosyltransferase"/>
    <property type="match status" value="1"/>
</dbReference>
<sequence>MIQTAIARAVHRDDLTRDLARAAMEQILTGEATAAQIAALAVGLRMKGETPEEIAGMAEAMRARVAPIRSRREPLLDTCGTGGDNAGTFNISTTVALVAASCGVAIAKHGNRAVSSRTGSADVLEALGVPIDLTPEDATRSLDLLGITFLFAPNYHTALRHAAGPRREIAVRTVFNVLGPLTNPAGARRQLLGVYSDALVRPVAEVLRMLGSERAWVVHGRDGMDELTVFDRSHVAELADGGIREFEVDPRALGLAHEDRAGVAGGDAAANAARIRAILAGAPGAGRDIVLLNAGAALLVAGLVADLDEGVRRARAALDGGDAARKLSELAAFRG</sequence>
<keyword evidence="9" id="KW-0460">Magnesium</keyword>
<dbReference type="InterPro" id="IPR036320">
    <property type="entry name" value="Glycosyl_Trfase_fam3_N_dom_sf"/>
</dbReference>
<keyword evidence="9" id="KW-0479">Metal-binding</keyword>
<dbReference type="SUPFAM" id="SSF47648">
    <property type="entry name" value="Nucleoside phosphorylase/phosphoribosyltransferase N-terminal domain"/>
    <property type="match status" value="1"/>
</dbReference>
<evidence type="ECO:0000256" key="5">
    <source>
        <dbReference type="ARBA" id="ARBA00022822"/>
    </source>
</evidence>
<comment type="similarity">
    <text evidence="8">In the C-terminal section; belongs to the anthranilate phosphoribosyltransferase family.</text>
</comment>
<evidence type="ECO:0000256" key="2">
    <source>
        <dbReference type="ARBA" id="ARBA00022605"/>
    </source>
</evidence>
<dbReference type="Pfam" id="PF00591">
    <property type="entry name" value="Glycos_transf_3"/>
    <property type="match status" value="1"/>
</dbReference>
<keyword evidence="5 9" id="KW-0822">Tryptophan biosynthesis</keyword>
<dbReference type="EC" id="2.4.2.18" evidence="9"/>
<comment type="caution">
    <text evidence="9">Lacks conserved residue(s) required for the propagation of feature annotation.</text>
</comment>
<evidence type="ECO:0000256" key="9">
    <source>
        <dbReference type="HAMAP-Rule" id="MF_00211"/>
    </source>
</evidence>